<dbReference type="GO" id="GO:0035082">
    <property type="term" value="P:axoneme assembly"/>
    <property type="evidence" value="ECO:0007669"/>
    <property type="project" value="TreeGrafter"/>
</dbReference>
<feature type="region of interest" description="Disordered" evidence="6">
    <location>
        <begin position="294"/>
        <end position="324"/>
    </location>
</feature>
<reference evidence="7" key="1">
    <citation type="thesis" date="2021" institute="BYU ScholarsArchive" country="Provo, UT, USA">
        <title>Applications of and Algorithms for Genome Assembly and Genomic Analyses with an Emphasis on Marine Teleosts.</title>
        <authorList>
            <person name="Pickett B.D."/>
        </authorList>
    </citation>
    <scope>NUCLEOTIDE SEQUENCE</scope>
    <source>
        <strain evidence="7">HI-2016</strain>
    </source>
</reference>
<dbReference type="InterPro" id="IPR032675">
    <property type="entry name" value="LRR_dom_sf"/>
</dbReference>
<keyword evidence="5" id="KW-0966">Cell projection</keyword>
<feature type="region of interest" description="Disordered" evidence="6">
    <location>
        <begin position="527"/>
        <end position="581"/>
    </location>
</feature>
<dbReference type="SMART" id="SM00365">
    <property type="entry name" value="LRR_SD22"/>
    <property type="match status" value="3"/>
</dbReference>
<dbReference type="Gene3D" id="3.80.10.10">
    <property type="entry name" value="Ribonuclease Inhibitor"/>
    <property type="match status" value="1"/>
</dbReference>
<evidence type="ECO:0000256" key="2">
    <source>
        <dbReference type="ARBA" id="ARBA00022614"/>
    </source>
</evidence>
<evidence type="ECO:0000256" key="5">
    <source>
        <dbReference type="ARBA" id="ARBA00023273"/>
    </source>
</evidence>
<proteinExistence type="predicted"/>
<dbReference type="PANTHER" id="PTHR45973:SF9">
    <property type="entry name" value="LEUCINE-RICH REPEAT-CONTAINING PROTEIN 46"/>
    <property type="match status" value="1"/>
</dbReference>
<feature type="region of interest" description="Disordered" evidence="6">
    <location>
        <begin position="349"/>
        <end position="374"/>
    </location>
</feature>
<evidence type="ECO:0000313" key="7">
    <source>
        <dbReference type="EMBL" id="KAG9336987.1"/>
    </source>
</evidence>
<dbReference type="SUPFAM" id="SSF52058">
    <property type="entry name" value="L domain-like"/>
    <property type="match status" value="1"/>
</dbReference>
<dbReference type="InterPro" id="IPR050576">
    <property type="entry name" value="Cilia_flagella_integrity"/>
</dbReference>
<comment type="caution">
    <text evidence="7">The sequence shown here is derived from an EMBL/GenBank/DDBJ whole genome shotgun (WGS) entry which is preliminary data.</text>
</comment>
<evidence type="ECO:0000256" key="6">
    <source>
        <dbReference type="SAM" id="MobiDB-lite"/>
    </source>
</evidence>
<dbReference type="FunFam" id="3.80.10.10:FF:000166">
    <property type="entry name" value="Dynein assembly factor 1, axonemal"/>
    <property type="match status" value="1"/>
</dbReference>
<feature type="compositionally biased region" description="Basic and acidic residues" evidence="6">
    <location>
        <begin position="63"/>
        <end position="72"/>
    </location>
</feature>
<feature type="compositionally biased region" description="Basic and acidic residues" evidence="6">
    <location>
        <begin position="569"/>
        <end position="581"/>
    </location>
</feature>
<dbReference type="AlphaFoldDB" id="A0A8T2NKQ4"/>
<evidence type="ECO:0000256" key="4">
    <source>
        <dbReference type="ARBA" id="ARBA00023069"/>
    </source>
</evidence>
<dbReference type="GO" id="GO:0005930">
    <property type="term" value="C:axoneme"/>
    <property type="evidence" value="ECO:0007669"/>
    <property type="project" value="TreeGrafter"/>
</dbReference>
<keyword evidence="2" id="KW-0433">Leucine-rich repeat</keyword>
<dbReference type="Proteomes" id="UP000824540">
    <property type="component" value="Unassembled WGS sequence"/>
</dbReference>
<dbReference type="PROSITE" id="PS51450">
    <property type="entry name" value="LRR"/>
    <property type="match status" value="3"/>
</dbReference>
<feature type="compositionally biased region" description="Low complexity" evidence="6">
    <location>
        <begin position="17"/>
        <end position="35"/>
    </location>
</feature>
<dbReference type="EMBL" id="JAFBMS010000099">
    <property type="protein sequence ID" value="KAG9336987.1"/>
    <property type="molecule type" value="Genomic_DNA"/>
</dbReference>
<dbReference type="PANTHER" id="PTHR45973">
    <property type="entry name" value="PROTEIN PHOSPHATASE 1 REGULATORY SUBUNIT SDS22-RELATED"/>
    <property type="match status" value="1"/>
</dbReference>
<dbReference type="Pfam" id="PF14580">
    <property type="entry name" value="LRR_9"/>
    <property type="match status" value="1"/>
</dbReference>
<dbReference type="InterPro" id="IPR001611">
    <property type="entry name" value="Leu-rich_rpt"/>
</dbReference>
<keyword evidence="4" id="KW-0969">Cilium</keyword>
<evidence type="ECO:0000256" key="1">
    <source>
        <dbReference type="ARBA" id="ARBA00004138"/>
    </source>
</evidence>
<protein>
    <recommendedName>
        <fullName evidence="9">Dynein assembly factor 1, axonemal</fullName>
    </recommendedName>
</protein>
<evidence type="ECO:0000256" key="3">
    <source>
        <dbReference type="ARBA" id="ARBA00022737"/>
    </source>
</evidence>
<sequence length="581" mass="66028">MQPKECDPEELEAAEVEVVCLQQTENPEIQQQENQESGKQGEDVPSGNLETPESEEDSSTGQSKEEVKRPDEVNGNVQPTQLDKKENMGPRITKKFLRDHCKKNKLYITPHLNDTLYLHFKGFSSIENLEEYTGLKCLWLECNGLQRIQNLEAQTELRCLFLHQNLIQRLENLDALTKLSSLNLCNNYIRVIENIFLEAMPELRVLNLMGNDVIKKIPNYRKTMIIRIRQLTYLDDRPVFPKDRACAEAWGIGGLEAERKEREMWETRERKKIQDSLDALRSIRDQAMERHRLWEEEERRASISESSPEEETQDGSRSTEDATKQKTQAFVEDVLQAHEEFLEAVNPAKAEKAKTEQDTNSQNPPAHSSAEIQAQPNDSLEAQIKWDLQTWMNATEGNQSISETNTQTQLIATQGSLVTELENADHIETIHIDNISQMCINDLPDLEDVDSEDVDGIDFLTSQHVFQPKIEVISGASDDSGSEEMEDPMAGKPLIEESVFEPKAMENQGQEPTQLFYRVSDRPLSIKSELLEPTTPITEEESESGDTTQLGNTVPGLLNSPKQPSLDTGPEKPRCLIEELD</sequence>
<keyword evidence="3" id="KW-0677">Repeat</keyword>
<name>A0A8T2NKQ4_9TELE</name>
<accession>A0A8T2NKQ4</accession>
<dbReference type="GO" id="GO:0070840">
    <property type="term" value="F:dynein complex binding"/>
    <property type="evidence" value="ECO:0007669"/>
    <property type="project" value="TreeGrafter"/>
</dbReference>
<feature type="compositionally biased region" description="Polar residues" evidence="6">
    <location>
        <begin position="358"/>
        <end position="374"/>
    </location>
</feature>
<evidence type="ECO:0000313" key="8">
    <source>
        <dbReference type="Proteomes" id="UP000824540"/>
    </source>
</evidence>
<feature type="region of interest" description="Disordered" evidence="6">
    <location>
        <begin position="17"/>
        <end position="89"/>
    </location>
</feature>
<comment type="subcellular location">
    <subcellularLocation>
        <location evidence="1">Cell projection</location>
        <location evidence="1">Cilium</location>
    </subcellularLocation>
</comment>
<evidence type="ECO:0008006" key="9">
    <source>
        <dbReference type="Google" id="ProtNLM"/>
    </source>
</evidence>
<dbReference type="OrthoDB" id="1904536at2759"/>
<keyword evidence="8" id="KW-1185">Reference proteome</keyword>
<organism evidence="7 8">
    <name type="scientific">Albula glossodonta</name>
    <name type="common">roundjaw bonefish</name>
    <dbReference type="NCBI Taxonomy" id="121402"/>
    <lineage>
        <taxon>Eukaryota</taxon>
        <taxon>Metazoa</taxon>
        <taxon>Chordata</taxon>
        <taxon>Craniata</taxon>
        <taxon>Vertebrata</taxon>
        <taxon>Euteleostomi</taxon>
        <taxon>Actinopterygii</taxon>
        <taxon>Neopterygii</taxon>
        <taxon>Teleostei</taxon>
        <taxon>Albuliformes</taxon>
        <taxon>Albulidae</taxon>
        <taxon>Albula</taxon>
    </lineage>
</organism>
<gene>
    <name evidence="7" type="ORF">JZ751_030006</name>
</gene>